<dbReference type="InterPro" id="IPR037066">
    <property type="entry name" value="Plug_dom_sf"/>
</dbReference>
<reference evidence="14" key="1">
    <citation type="submission" date="2015-07" db="EMBL/GenBank/DDBJ databases">
        <title>Genome sequencing of Sunxiuqinia dokdonensis strain SK.</title>
        <authorList>
            <person name="Ahn S."/>
            <person name="Kim B.-C."/>
        </authorList>
    </citation>
    <scope>NUCLEOTIDE SEQUENCE [LARGE SCALE GENOMIC DNA]</scope>
    <source>
        <strain evidence="14">SK</strain>
    </source>
</reference>
<evidence type="ECO:0000256" key="8">
    <source>
        <dbReference type="ARBA" id="ARBA00023170"/>
    </source>
</evidence>
<evidence type="ECO:0000256" key="9">
    <source>
        <dbReference type="ARBA" id="ARBA00023237"/>
    </source>
</evidence>
<gene>
    <name evidence="13" type="ORF">NC99_11660</name>
</gene>
<organism evidence="13 14">
    <name type="scientific">Sunxiuqinia dokdonensis</name>
    <dbReference type="NCBI Taxonomy" id="1409788"/>
    <lineage>
        <taxon>Bacteria</taxon>
        <taxon>Pseudomonadati</taxon>
        <taxon>Bacteroidota</taxon>
        <taxon>Bacteroidia</taxon>
        <taxon>Marinilabiliales</taxon>
        <taxon>Prolixibacteraceae</taxon>
        <taxon>Sunxiuqinia</taxon>
    </lineage>
</organism>
<dbReference type="AlphaFoldDB" id="A0A0L8VC53"/>
<dbReference type="Pfam" id="PF07715">
    <property type="entry name" value="Plug"/>
    <property type="match status" value="1"/>
</dbReference>
<comment type="subcellular location">
    <subcellularLocation>
        <location evidence="1">Cell outer membrane</location>
        <topology evidence="1">Multi-pass membrane protein</topology>
    </subcellularLocation>
</comment>
<proteinExistence type="inferred from homology"/>
<keyword evidence="14" id="KW-1185">Reference proteome</keyword>
<dbReference type="GO" id="GO:0015344">
    <property type="term" value="F:siderophore uptake transmembrane transporter activity"/>
    <property type="evidence" value="ECO:0007669"/>
    <property type="project" value="TreeGrafter"/>
</dbReference>
<dbReference type="InterPro" id="IPR000531">
    <property type="entry name" value="Beta-barrel_TonB"/>
</dbReference>
<evidence type="ECO:0000256" key="10">
    <source>
        <dbReference type="RuleBase" id="RU003357"/>
    </source>
</evidence>
<dbReference type="RefSeq" id="WP_162231148.1">
    <property type="nucleotide sequence ID" value="NZ_LGIA01000051.1"/>
</dbReference>
<keyword evidence="5" id="KW-0732">Signal</keyword>
<feature type="domain" description="TonB-dependent receptor plug" evidence="12">
    <location>
        <begin position="127"/>
        <end position="226"/>
    </location>
</feature>
<protein>
    <recommendedName>
        <fullName evidence="15">TonB-dependent receptor</fullName>
    </recommendedName>
</protein>
<evidence type="ECO:0000256" key="6">
    <source>
        <dbReference type="ARBA" id="ARBA00023077"/>
    </source>
</evidence>
<evidence type="ECO:0000313" key="13">
    <source>
        <dbReference type="EMBL" id="KOH46036.1"/>
    </source>
</evidence>
<dbReference type="Pfam" id="PF13715">
    <property type="entry name" value="CarbopepD_reg_2"/>
    <property type="match status" value="1"/>
</dbReference>
<evidence type="ECO:0000259" key="11">
    <source>
        <dbReference type="Pfam" id="PF00593"/>
    </source>
</evidence>
<evidence type="ECO:0000256" key="1">
    <source>
        <dbReference type="ARBA" id="ARBA00004571"/>
    </source>
</evidence>
<dbReference type="PANTHER" id="PTHR30069">
    <property type="entry name" value="TONB-DEPENDENT OUTER MEMBRANE RECEPTOR"/>
    <property type="match status" value="1"/>
</dbReference>
<dbReference type="InterPro" id="IPR036942">
    <property type="entry name" value="Beta-barrel_TonB_sf"/>
</dbReference>
<keyword evidence="4" id="KW-0812">Transmembrane</keyword>
<dbReference type="InterPro" id="IPR008969">
    <property type="entry name" value="CarboxyPept-like_regulatory"/>
</dbReference>
<dbReference type="PANTHER" id="PTHR30069:SF29">
    <property type="entry name" value="HEMOGLOBIN AND HEMOGLOBIN-HAPTOGLOBIN-BINDING PROTEIN 1-RELATED"/>
    <property type="match status" value="1"/>
</dbReference>
<dbReference type="GO" id="GO:0044718">
    <property type="term" value="P:siderophore transmembrane transport"/>
    <property type="evidence" value="ECO:0007669"/>
    <property type="project" value="TreeGrafter"/>
</dbReference>
<dbReference type="InterPro" id="IPR039426">
    <property type="entry name" value="TonB-dep_rcpt-like"/>
</dbReference>
<dbReference type="Gene3D" id="2.170.130.10">
    <property type="entry name" value="TonB-dependent receptor, plug domain"/>
    <property type="match status" value="1"/>
</dbReference>
<dbReference type="SUPFAM" id="SSF56935">
    <property type="entry name" value="Porins"/>
    <property type="match status" value="1"/>
</dbReference>
<keyword evidence="7 10" id="KW-0472">Membrane</keyword>
<dbReference type="STRING" id="1409788.NC99_11660"/>
<keyword evidence="6 10" id="KW-0798">TonB box</keyword>
<evidence type="ECO:0000313" key="14">
    <source>
        <dbReference type="Proteomes" id="UP000036958"/>
    </source>
</evidence>
<dbReference type="InterPro" id="IPR012910">
    <property type="entry name" value="Plug_dom"/>
</dbReference>
<evidence type="ECO:0000256" key="3">
    <source>
        <dbReference type="ARBA" id="ARBA00022452"/>
    </source>
</evidence>
<comment type="caution">
    <text evidence="13">The sequence shown here is derived from an EMBL/GenBank/DDBJ whole genome shotgun (WGS) entry which is preliminary data.</text>
</comment>
<name>A0A0L8VC53_9BACT</name>
<evidence type="ECO:0000256" key="7">
    <source>
        <dbReference type="ARBA" id="ARBA00023136"/>
    </source>
</evidence>
<dbReference type="GO" id="GO:0009279">
    <property type="term" value="C:cell outer membrane"/>
    <property type="evidence" value="ECO:0007669"/>
    <property type="project" value="UniProtKB-SubCell"/>
</dbReference>
<comment type="similarity">
    <text evidence="10">Belongs to the TonB-dependent receptor family.</text>
</comment>
<sequence length="747" mass="84136">MNQKGWLVFLLLVVPLYGWAQLAPDVVKGKVAEQTEDGKTAPLVGVNVYWEGTTIGTSSDHDGQFALERTDKTNQLVFSYIGYSNDTLEVTGDQIPMVVMDASRELGEVEVVHRQKSTEISMLGSIKVEQIGEKELCKAACCNLSESFETSPSIDVSFTDAVTGSRQIQMLGLAGPYVQMTRENIPDMRGLASVYGLTLVPGTWIESIQLNKGTGSVVNGYESIAGQINIEMRKPDVAERLYLNLFANAESRLEANLNLAHRFKNENWSTALLLHGKDNSEKLDHNNDGFMDMPTGSTFTALNRWTYNGGQGIHLQFGIKGSTMTSEGGQVDFRPEDALTTNAWGMNVDVQRLEGWAKIGKVFYDLPWKSMGLQLAGITHEQDSYFGLNAYHAKQQSAYANFIYQSIIGNTNHEFKTGASLQYDDFRESLNDTLFNREESVPGVFFEYSWLPSDAFSLVAGLRADHHNSYGAFVTPRLHIRYAPAEQTVLRLSAGRGQRTASVISENSGVLASSRQIVFQGKANDHPYGFGPEVAWNYGLNLTQKFELGYRPGSVSFDFYQTDFSSQVVLDLDQNPQQAIFFESDEKSYSTSFQAQLDYELIQRLDARLAYRWYDVKTTYQQGLLAKPLLASHRAFLNLAYETRNAWSFDYTINWQGEKRIPNTESNPEEFRMDNYSPDFFLMNAQVSKRFSERFEVYVGVENLADYKQHNPIIASDQPFSPYFDSSLIWGPILGRKSYVGLRFRIQ</sequence>
<keyword evidence="9" id="KW-0998">Cell outer membrane</keyword>
<dbReference type="EMBL" id="LGIA01000051">
    <property type="protein sequence ID" value="KOH46036.1"/>
    <property type="molecule type" value="Genomic_DNA"/>
</dbReference>
<dbReference type="Proteomes" id="UP000036958">
    <property type="component" value="Unassembled WGS sequence"/>
</dbReference>
<keyword evidence="3" id="KW-1134">Transmembrane beta strand</keyword>
<evidence type="ECO:0000256" key="4">
    <source>
        <dbReference type="ARBA" id="ARBA00022692"/>
    </source>
</evidence>
<keyword evidence="2" id="KW-0813">Transport</keyword>
<evidence type="ECO:0008006" key="15">
    <source>
        <dbReference type="Google" id="ProtNLM"/>
    </source>
</evidence>
<dbReference type="Pfam" id="PF00593">
    <property type="entry name" value="TonB_dep_Rec_b-barrel"/>
    <property type="match status" value="1"/>
</dbReference>
<evidence type="ECO:0000256" key="5">
    <source>
        <dbReference type="ARBA" id="ARBA00022729"/>
    </source>
</evidence>
<evidence type="ECO:0000256" key="2">
    <source>
        <dbReference type="ARBA" id="ARBA00022448"/>
    </source>
</evidence>
<feature type="domain" description="TonB-dependent receptor-like beta-barrel" evidence="11">
    <location>
        <begin position="287"/>
        <end position="704"/>
    </location>
</feature>
<keyword evidence="8" id="KW-0675">Receptor</keyword>
<accession>A0A0L8VC53</accession>
<dbReference type="Gene3D" id="2.40.170.20">
    <property type="entry name" value="TonB-dependent receptor, beta-barrel domain"/>
    <property type="match status" value="1"/>
</dbReference>
<dbReference type="SUPFAM" id="SSF49464">
    <property type="entry name" value="Carboxypeptidase regulatory domain-like"/>
    <property type="match status" value="1"/>
</dbReference>
<evidence type="ECO:0000259" key="12">
    <source>
        <dbReference type="Pfam" id="PF07715"/>
    </source>
</evidence>